<feature type="binding site" evidence="10">
    <location>
        <position position="152"/>
    </location>
    <ligand>
        <name>Mg(2+)</name>
        <dbReference type="ChEBI" id="CHEBI:18420"/>
        <label>1</label>
    </ligand>
</feature>
<dbReference type="GO" id="GO:0008311">
    <property type="term" value="F:double-stranded DNA 3'-5' DNA exonuclease activity"/>
    <property type="evidence" value="ECO:0007669"/>
    <property type="project" value="UniProtKB-EC"/>
</dbReference>
<reference evidence="13" key="1">
    <citation type="submission" date="2016-05" db="EMBL/GenBank/DDBJ databases">
        <authorList>
            <person name="Lavstsen T."/>
            <person name="Jespersen J.S."/>
        </authorList>
    </citation>
    <scope>NUCLEOTIDE SEQUENCE</scope>
    <source>
        <tissue evidence="13">Brain</tissue>
    </source>
</reference>
<feature type="binding site" evidence="10">
    <location>
        <position position="50"/>
    </location>
    <ligand>
        <name>Mg(2+)</name>
        <dbReference type="ChEBI" id="CHEBI:18420"/>
        <label>1</label>
    </ligand>
</feature>
<feature type="site" description="Transition state stabilizer" evidence="11">
    <location>
        <position position="154"/>
    </location>
</feature>
<evidence type="ECO:0000256" key="4">
    <source>
        <dbReference type="ARBA" id="ARBA00022723"/>
    </source>
</evidence>
<reference evidence="13" key="2">
    <citation type="submission" date="2016-06" db="EMBL/GenBank/DDBJ databases">
        <title>The genome of a short-lived fish provides insights into sex chromosome evolution and the genetic control of aging.</title>
        <authorList>
            <person name="Reichwald K."/>
            <person name="Felder M."/>
            <person name="Petzold A."/>
            <person name="Koch P."/>
            <person name="Groth M."/>
            <person name="Platzer M."/>
        </authorList>
    </citation>
    <scope>NUCLEOTIDE SEQUENCE</scope>
    <source>
        <tissue evidence="13">Brain</tissue>
    </source>
</reference>
<dbReference type="EMBL" id="HADY01010758">
    <property type="protein sequence ID" value="SBP49243.1"/>
    <property type="molecule type" value="Transcribed_RNA"/>
</dbReference>
<name>A0A1A8A3J2_NOTFU</name>
<sequence length="258" mass="29938">MAQSNSNLIPSKDYLKIISWNVKGLNQAIKSKRVFSHFQHLRVGIAFLQETHLQKRDQTKIHRELVGQLFHSQFNSKGRGVAILIHKNIPFVVSDTILDPNGRYVIVVGQLFQLSLVLVNIYGPNFDYENIFKKLFSCIPSLDSHHLIMAGDYNLVINSVLDRSSESVHRPSKSLHTVQSFIDTHKLIDPWRFEYPIKREYSYYPNVHKSFSRIDFFLVDPYLLSDIIECEDDTIIISDHAPVSIKMTLPTQRTKRTW</sequence>
<dbReference type="AlphaFoldDB" id="A0A1A8A3J2"/>
<evidence type="ECO:0000256" key="3">
    <source>
        <dbReference type="ARBA" id="ARBA00012115"/>
    </source>
</evidence>
<feature type="site" description="Interaction with DNA substrate" evidence="11">
    <location>
        <position position="240"/>
    </location>
</feature>
<evidence type="ECO:0000259" key="12">
    <source>
        <dbReference type="Pfam" id="PF03372"/>
    </source>
</evidence>
<evidence type="ECO:0000256" key="5">
    <source>
        <dbReference type="ARBA" id="ARBA00022763"/>
    </source>
</evidence>
<dbReference type="InterPro" id="IPR004808">
    <property type="entry name" value="AP_endonuc_1"/>
</dbReference>
<dbReference type="InterPro" id="IPR005135">
    <property type="entry name" value="Endo/exonuclease/phosphatase"/>
</dbReference>
<comment type="catalytic activity">
    <reaction evidence="1">
        <text>Exonucleolytic cleavage in the 3'- to 5'-direction to yield nucleoside 5'-phosphates.</text>
        <dbReference type="EC" id="3.1.11.2"/>
    </reaction>
</comment>
<comment type="cofactor">
    <cofactor evidence="10">
        <name>Mg(2+)</name>
        <dbReference type="ChEBI" id="CHEBI:18420"/>
    </cofactor>
    <cofactor evidence="10">
        <name>Mn(2+)</name>
        <dbReference type="ChEBI" id="CHEBI:29035"/>
    </cofactor>
    <text evidence="10">Probably binds two magnesium or manganese ions per subunit.</text>
</comment>
<keyword evidence="4 10" id="KW-0479">Metal-binding</keyword>
<feature type="active site" evidence="9">
    <location>
        <position position="122"/>
    </location>
</feature>
<feature type="active site" description="Proton donor/acceptor" evidence="9">
    <location>
        <position position="152"/>
    </location>
</feature>
<comment type="similarity">
    <text evidence="2">Belongs to the DNA repair enzymes AP/ExoA family.</text>
</comment>
<evidence type="ECO:0000256" key="9">
    <source>
        <dbReference type="PIRSR" id="PIRSR604808-1"/>
    </source>
</evidence>
<feature type="binding site" evidence="10">
    <location>
        <position position="21"/>
    </location>
    <ligand>
        <name>Mg(2+)</name>
        <dbReference type="ChEBI" id="CHEBI:18420"/>
        <label>1</label>
    </ligand>
</feature>
<protein>
    <recommendedName>
        <fullName evidence="3">exodeoxyribonuclease III</fullName>
        <ecNumber evidence="3">3.1.11.2</ecNumber>
    </recommendedName>
</protein>
<dbReference type="GO" id="GO:0003906">
    <property type="term" value="F:DNA-(apurinic or apyrimidinic site) endonuclease activity"/>
    <property type="evidence" value="ECO:0007669"/>
    <property type="project" value="TreeGrafter"/>
</dbReference>
<dbReference type="GO" id="GO:0046872">
    <property type="term" value="F:metal ion binding"/>
    <property type="evidence" value="ECO:0007669"/>
    <property type="project" value="UniProtKB-KW"/>
</dbReference>
<feature type="site" description="Important for catalytic activity" evidence="11">
    <location>
        <position position="215"/>
    </location>
</feature>
<evidence type="ECO:0000256" key="11">
    <source>
        <dbReference type="PIRSR" id="PIRSR604808-3"/>
    </source>
</evidence>
<dbReference type="GO" id="GO:0008081">
    <property type="term" value="F:phosphoric diester hydrolase activity"/>
    <property type="evidence" value="ECO:0007669"/>
    <property type="project" value="TreeGrafter"/>
</dbReference>
<keyword evidence="8" id="KW-0234">DNA repair</keyword>
<evidence type="ECO:0000313" key="13">
    <source>
        <dbReference type="EMBL" id="SBP49243.1"/>
    </source>
</evidence>
<accession>A0A1A8A3J2</accession>
<evidence type="ECO:0000256" key="8">
    <source>
        <dbReference type="ARBA" id="ARBA00023204"/>
    </source>
</evidence>
<dbReference type="InterPro" id="IPR036691">
    <property type="entry name" value="Endo/exonu/phosph_ase_sf"/>
</dbReference>
<evidence type="ECO:0000256" key="7">
    <source>
        <dbReference type="ARBA" id="ARBA00022842"/>
    </source>
</evidence>
<evidence type="ECO:0000256" key="6">
    <source>
        <dbReference type="ARBA" id="ARBA00022801"/>
    </source>
</evidence>
<keyword evidence="6" id="KW-0378">Hydrolase</keyword>
<dbReference type="Gene3D" id="3.60.10.10">
    <property type="entry name" value="Endonuclease/exonuclease/phosphatase"/>
    <property type="match status" value="1"/>
</dbReference>
<dbReference type="GO" id="GO:0006284">
    <property type="term" value="P:base-excision repair"/>
    <property type="evidence" value="ECO:0007669"/>
    <property type="project" value="TreeGrafter"/>
</dbReference>
<evidence type="ECO:0000256" key="2">
    <source>
        <dbReference type="ARBA" id="ARBA00007092"/>
    </source>
</evidence>
<dbReference type="PANTHER" id="PTHR22748">
    <property type="entry name" value="AP ENDONUCLEASE"/>
    <property type="match status" value="1"/>
</dbReference>
<dbReference type="Pfam" id="PF03372">
    <property type="entry name" value="Exo_endo_phos"/>
    <property type="match status" value="1"/>
</dbReference>
<organism evidence="13">
    <name type="scientific">Nothobranchius furzeri</name>
    <name type="common">Turquoise killifish</name>
    <dbReference type="NCBI Taxonomy" id="105023"/>
    <lineage>
        <taxon>Eukaryota</taxon>
        <taxon>Metazoa</taxon>
        <taxon>Chordata</taxon>
        <taxon>Craniata</taxon>
        <taxon>Vertebrata</taxon>
        <taxon>Euteleostomi</taxon>
        <taxon>Actinopterygii</taxon>
        <taxon>Neopterygii</taxon>
        <taxon>Teleostei</taxon>
        <taxon>Neoteleostei</taxon>
        <taxon>Acanthomorphata</taxon>
        <taxon>Ovalentaria</taxon>
        <taxon>Atherinomorphae</taxon>
        <taxon>Cyprinodontiformes</taxon>
        <taxon>Nothobranchiidae</taxon>
        <taxon>Nothobranchius</taxon>
    </lineage>
</organism>
<gene>
    <name evidence="13" type="primary">Nfu_g_1_024861</name>
</gene>
<feature type="active site" description="Proton acceptor" evidence="9">
    <location>
        <position position="240"/>
    </location>
</feature>
<feature type="binding site" evidence="10">
    <location>
        <position position="154"/>
    </location>
    <ligand>
        <name>Mg(2+)</name>
        <dbReference type="ChEBI" id="CHEBI:18420"/>
        <label>1</label>
    </ligand>
</feature>
<feature type="binding site" evidence="10">
    <location>
        <position position="240"/>
    </location>
    <ligand>
        <name>Mg(2+)</name>
        <dbReference type="ChEBI" id="CHEBI:18420"/>
        <label>1</label>
    </ligand>
</feature>
<dbReference type="SUPFAM" id="SSF56219">
    <property type="entry name" value="DNase I-like"/>
    <property type="match status" value="1"/>
</dbReference>
<keyword evidence="7 10" id="KW-0460">Magnesium</keyword>
<dbReference type="PANTHER" id="PTHR22748:SF26">
    <property type="entry name" value="ENDONUCLEASE_EXONUCLEASE_PHOSPHATASE DOMAIN-CONTAINING PROTEIN"/>
    <property type="match status" value="1"/>
</dbReference>
<keyword evidence="5" id="KW-0227">DNA damage</keyword>
<evidence type="ECO:0000256" key="1">
    <source>
        <dbReference type="ARBA" id="ARBA00000493"/>
    </source>
</evidence>
<proteinExistence type="inferred from homology"/>
<dbReference type="EC" id="3.1.11.2" evidence="3"/>
<dbReference type="CDD" id="cd09076">
    <property type="entry name" value="L1-EN"/>
    <property type="match status" value="1"/>
</dbReference>
<dbReference type="GO" id="GO:0005634">
    <property type="term" value="C:nucleus"/>
    <property type="evidence" value="ECO:0007669"/>
    <property type="project" value="TreeGrafter"/>
</dbReference>
<feature type="domain" description="Endonuclease/exonuclease/phosphatase" evidence="12">
    <location>
        <begin position="18"/>
        <end position="240"/>
    </location>
</feature>
<keyword evidence="10" id="KW-0464">Manganese</keyword>
<feature type="binding site" evidence="10">
    <location>
        <position position="239"/>
    </location>
    <ligand>
        <name>Mg(2+)</name>
        <dbReference type="ChEBI" id="CHEBI:18420"/>
        <label>1</label>
    </ligand>
</feature>
<evidence type="ECO:0000256" key="10">
    <source>
        <dbReference type="PIRSR" id="PIRSR604808-2"/>
    </source>
</evidence>